<organism evidence="6 7">
    <name type="scientific">Corynebacterium pilosum</name>
    <dbReference type="NCBI Taxonomy" id="35756"/>
    <lineage>
        <taxon>Bacteria</taxon>
        <taxon>Bacillati</taxon>
        <taxon>Actinomycetota</taxon>
        <taxon>Actinomycetes</taxon>
        <taxon>Mycobacteriales</taxon>
        <taxon>Corynebacteriaceae</taxon>
        <taxon>Corynebacterium</taxon>
    </lineage>
</organism>
<keyword evidence="6" id="KW-0378">Hydrolase</keyword>
<dbReference type="RefSeq" id="WP_018581416.1">
    <property type="nucleotide sequence ID" value="NZ_LDYD01000007.1"/>
</dbReference>
<dbReference type="GO" id="GO:0016787">
    <property type="term" value="F:hydrolase activity"/>
    <property type="evidence" value="ECO:0007669"/>
    <property type="project" value="UniProtKB-KW"/>
</dbReference>
<evidence type="ECO:0000313" key="7">
    <source>
        <dbReference type="Proteomes" id="UP000254467"/>
    </source>
</evidence>
<dbReference type="STRING" id="35756.GCA_001044155_02067"/>
<dbReference type="CDD" id="cd09994">
    <property type="entry name" value="HDAC_AcuC_like"/>
    <property type="match status" value="1"/>
</dbReference>
<dbReference type="PRINTS" id="PR01270">
    <property type="entry name" value="HDASUPER"/>
</dbReference>
<dbReference type="Pfam" id="PF00850">
    <property type="entry name" value="Hist_deacetyl"/>
    <property type="match status" value="1"/>
</dbReference>
<keyword evidence="7" id="KW-1185">Reference proteome</keyword>
<gene>
    <name evidence="6" type="primary">acuC</name>
    <name evidence="6" type="ORF">NCTC11862_01610</name>
</gene>
<proteinExistence type="inferred from homology"/>
<sequence length="380" mass="41079">MAPILFWDAALNEYHFGPQHPMRPNRLKHAMALIHHFGIDQSVEMRSHGVVDPELVAAVHSREYMDALQRNEVALDFGIGTVDHPLRPDLAATSALISSTTVEAARLVWEGETHRAVNLAGGHHHAFPSQQSGFCVFNDAAIAITWLLEQGAKRVAYVDFDAHHGDGVEAIFWDDPRVLTISVHESGIYLFPNTGFAHEIGGPNALGTAVNVALPPEVTDVEWLDAIHGIVPQVLRSFKPEIVISQHGSDPHARDPLSHLNISVDAEKVALDSLARWVDKYGSGKWVALGGGGYDPDSVARIWTQVVATVADIDLGLSERMPDDWDDTIGVAGSSTFGDAGADASLANYQAGKMTVTAPDIALQATSKAVFPYWGLNPYG</sequence>
<protein>
    <recommendedName>
        <fullName evidence="3">Acetoin utilization protein AcuC</fullName>
    </recommendedName>
</protein>
<dbReference type="UniPathway" id="UPA00040"/>
<dbReference type="InterPro" id="IPR003085">
    <property type="entry name" value="AcuC"/>
</dbReference>
<dbReference type="InterPro" id="IPR000286">
    <property type="entry name" value="HDACs"/>
</dbReference>
<comment type="similarity">
    <text evidence="2">Belongs to the histone deacetylase family.</text>
</comment>
<dbReference type="PANTHER" id="PTHR10625:SF10">
    <property type="entry name" value="HISTONE DEACETYLASE HDAC1"/>
    <property type="match status" value="1"/>
</dbReference>
<dbReference type="OrthoDB" id="9808367at2"/>
<evidence type="ECO:0000259" key="5">
    <source>
        <dbReference type="Pfam" id="PF00850"/>
    </source>
</evidence>
<dbReference type="GO" id="GO:0045150">
    <property type="term" value="P:acetoin catabolic process"/>
    <property type="evidence" value="ECO:0007669"/>
    <property type="project" value="UniProtKB-UniPathway"/>
</dbReference>
<dbReference type="AlphaFoldDB" id="A0A376CMT5"/>
<feature type="domain" description="Histone deacetylase" evidence="5">
    <location>
        <begin position="20"/>
        <end position="309"/>
    </location>
</feature>
<dbReference type="InterPro" id="IPR037138">
    <property type="entry name" value="His_deacetylse_dom_sf"/>
</dbReference>
<comment type="pathway">
    <text evidence="1">Ketone degradation; acetoin degradation.</text>
</comment>
<dbReference type="GO" id="GO:0004407">
    <property type="term" value="F:histone deacetylase activity"/>
    <property type="evidence" value="ECO:0007669"/>
    <property type="project" value="TreeGrafter"/>
</dbReference>
<reference evidence="6 7" key="1">
    <citation type="submission" date="2018-06" db="EMBL/GenBank/DDBJ databases">
        <authorList>
            <consortium name="Pathogen Informatics"/>
            <person name="Doyle S."/>
        </authorList>
    </citation>
    <scope>NUCLEOTIDE SEQUENCE [LARGE SCALE GENOMIC DNA]</scope>
    <source>
        <strain evidence="6 7">NCTC11862</strain>
    </source>
</reference>
<keyword evidence="4" id="KW-0006">Acetoin catabolism</keyword>
<dbReference type="Proteomes" id="UP000254467">
    <property type="component" value="Unassembled WGS sequence"/>
</dbReference>
<dbReference type="PANTHER" id="PTHR10625">
    <property type="entry name" value="HISTONE DEACETYLASE HDAC1-RELATED"/>
    <property type="match status" value="1"/>
</dbReference>
<dbReference type="InterPro" id="IPR023801">
    <property type="entry name" value="His_deacetylse_dom"/>
</dbReference>
<dbReference type="InterPro" id="IPR023696">
    <property type="entry name" value="Ureohydrolase_dom_sf"/>
</dbReference>
<evidence type="ECO:0000256" key="2">
    <source>
        <dbReference type="ARBA" id="ARBA00005947"/>
    </source>
</evidence>
<dbReference type="GO" id="GO:0040029">
    <property type="term" value="P:epigenetic regulation of gene expression"/>
    <property type="evidence" value="ECO:0007669"/>
    <property type="project" value="TreeGrafter"/>
</dbReference>
<evidence type="ECO:0000256" key="1">
    <source>
        <dbReference type="ARBA" id="ARBA00005101"/>
    </source>
</evidence>
<name>A0A376CMT5_9CORY</name>
<dbReference type="Gene3D" id="3.40.800.20">
    <property type="entry name" value="Histone deacetylase domain"/>
    <property type="match status" value="1"/>
</dbReference>
<dbReference type="EMBL" id="UFXQ01000001">
    <property type="protein sequence ID" value="STC69811.1"/>
    <property type="molecule type" value="Genomic_DNA"/>
</dbReference>
<dbReference type="SUPFAM" id="SSF52768">
    <property type="entry name" value="Arginase/deacetylase"/>
    <property type="match status" value="1"/>
</dbReference>
<evidence type="ECO:0000313" key="6">
    <source>
        <dbReference type="EMBL" id="STC69811.1"/>
    </source>
</evidence>
<accession>A0A376CMT5</accession>
<evidence type="ECO:0000256" key="4">
    <source>
        <dbReference type="ARBA" id="ARBA00022627"/>
    </source>
</evidence>
<evidence type="ECO:0000256" key="3">
    <source>
        <dbReference type="ARBA" id="ARBA00020218"/>
    </source>
</evidence>